<gene>
    <name evidence="3" type="ORF">FHW36_108138</name>
</gene>
<dbReference type="Pfam" id="PF16344">
    <property type="entry name" value="FecR_C"/>
    <property type="match status" value="1"/>
</dbReference>
<dbReference type="Gene3D" id="3.55.50.30">
    <property type="match status" value="1"/>
</dbReference>
<evidence type="ECO:0000313" key="3">
    <source>
        <dbReference type="EMBL" id="TWF35782.1"/>
    </source>
</evidence>
<dbReference type="PIRSF" id="PIRSF018266">
    <property type="entry name" value="FecR"/>
    <property type="match status" value="1"/>
</dbReference>
<dbReference type="Pfam" id="PF04773">
    <property type="entry name" value="FecR"/>
    <property type="match status" value="1"/>
</dbReference>
<accession>A0A561PCD3</accession>
<dbReference type="OrthoDB" id="1523735at2"/>
<dbReference type="InterPro" id="IPR012373">
    <property type="entry name" value="Ferrdict_sens_TM"/>
</dbReference>
<reference evidence="3 4" key="1">
    <citation type="submission" date="2019-06" db="EMBL/GenBank/DDBJ databases">
        <title>Sorghum-associated microbial communities from plants grown in Nebraska, USA.</title>
        <authorList>
            <person name="Schachtman D."/>
        </authorList>
    </citation>
    <scope>NUCLEOTIDE SEQUENCE [LARGE SCALE GENOMIC DNA]</scope>
    <source>
        <strain evidence="3 4">1209</strain>
    </source>
</reference>
<feature type="domain" description="FecR protein" evidence="1">
    <location>
        <begin position="118"/>
        <end position="207"/>
    </location>
</feature>
<dbReference type="EMBL" id="VIWO01000008">
    <property type="protein sequence ID" value="TWF35782.1"/>
    <property type="molecule type" value="Genomic_DNA"/>
</dbReference>
<feature type="domain" description="Protein FecR C-terminal" evidence="2">
    <location>
        <begin position="261"/>
        <end position="329"/>
    </location>
</feature>
<dbReference type="RefSeq" id="WP_145673018.1">
    <property type="nucleotide sequence ID" value="NZ_VIWO01000008.1"/>
</dbReference>
<proteinExistence type="predicted"/>
<evidence type="ECO:0000259" key="2">
    <source>
        <dbReference type="Pfam" id="PF16344"/>
    </source>
</evidence>
<comment type="caution">
    <text evidence="3">The sequence shown here is derived from an EMBL/GenBank/DDBJ whole genome shotgun (WGS) entry which is preliminary data.</text>
</comment>
<sequence length="331" mass="36708">MSDDIIWILLGKQASGEITAEELTALDVLLAGHPDAAALQKLVTSIWESPTNVMPVDQAAHQRIWNRVNNQARHSSAWRIPRRLAAAAAIVVVIGWTAWKITMPHVYSSRQQISEAGAGKLSLTLPDGSKVCLNHHSRLEYDDQQFGKKNREVMLTGEAFFEVAGHAAHPFIIHTSRMNITVLGTSFNVKAYATDSIISTTLISGKIAVSFPHQPGKALELQPNEKIIVPATTTASINVVRSLAQKDSSGKATDLLWLNNKLVFDNESFATLAKQMEQWYGVSIHFAHPSLMQLKFSGIIDTEPIEETLKALQLSRSFTFQVHNREVWIDR</sequence>
<protein>
    <submittedName>
        <fullName evidence="3">FecR family protein</fullName>
    </submittedName>
</protein>
<dbReference type="Gene3D" id="2.60.120.1440">
    <property type="match status" value="1"/>
</dbReference>
<dbReference type="InterPro" id="IPR006860">
    <property type="entry name" value="FecR"/>
</dbReference>
<organism evidence="3 4">
    <name type="scientific">Chitinophaga polysaccharea</name>
    <dbReference type="NCBI Taxonomy" id="1293035"/>
    <lineage>
        <taxon>Bacteria</taxon>
        <taxon>Pseudomonadati</taxon>
        <taxon>Bacteroidota</taxon>
        <taxon>Chitinophagia</taxon>
        <taxon>Chitinophagales</taxon>
        <taxon>Chitinophagaceae</taxon>
        <taxon>Chitinophaga</taxon>
    </lineage>
</organism>
<evidence type="ECO:0000259" key="1">
    <source>
        <dbReference type="Pfam" id="PF04773"/>
    </source>
</evidence>
<dbReference type="AlphaFoldDB" id="A0A561PCD3"/>
<dbReference type="InterPro" id="IPR032508">
    <property type="entry name" value="FecR_C"/>
</dbReference>
<name>A0A561PCD3_9BACT</name>
<dbReference type="PANTHER" id="PTHR30273">
    <property type="entry name" value="PERIPLASMIC SIGNAL SENSOR AND SIGMA FACTOR ACTIVATOR FECR-RELATED"/>
    <property type="match status" value="1"/>
</dbReference>
<dbReference type="GO" id="GO:0016989">
    <property type="term" value="F:sigma factor antagonist activity"/>
    <property type="evidence" value="ECO:0007669"/>
    <property type="project" value="TreeGrafter"/>
</dbReference>
<dbReference type="PANTHER" id="PTHR30273:SF2">
    <property type="entry name" value="PROTEIN FECR"/>
    <property type="match status" value="1"/>
</dbReference>
<keyword evidence="4" id="KW-1185">Reference proteome</keyword>
<dbReference type="Proteomes" id="UP000320811">
    <property type="component" value="Unassembled WGS sequence"/>
</dbReference>
<evidence type="ECO:0000313" key="4">
    <source>
        <dbReference type="Proteomes" id="UP000320811"/>
    </source>
</evidence>